<feature type="compositionally biased region" description="Basic residues" evidence="1">
    <location>
        <begin position="257"/>
        <end position="270"/>
    </location>
</feature>
<gene>
    <name evidence="3" type="ordered locus">Aboo_1380</name>
</gene>
<organism evidence="3 4">
    <name type="scientific">Aciduliprofundum boonei (strain DSM 19572 / T469)</name>
    <dbReference type="NCBI Taxonomy" id="439481"/>
    <lineage>
        <taxon>Archaea</taxon>
        <taxon>Methanobacteriati</taxon>
        <taxon>Thermoplasmatota</taxon>
        <taxon>DHVE2 group</taxon>
        <taxon>Candidatus Aciduliprofundum</taxon>
    </lineage>
</organism>
<feature type="transmembrane region" description="Helical" evidence="2">
    <location>
        <begin position="118"/>
        <end position="139"/>
    </location>
</feature>
<dbReference type="Proteomes" id="UP000001400">
    <property type="component" value="Chromosome"/>
</dbReference>
<dbReference type="AlphaFoldDB" id="D3TAQ8"/>
<feature type="region of interest" description="Disordered" evidence="1">
    <location>
        <begin position="240"/>
        <end position="276"/>
    </location>
</feature>
<dbReference type="KEGG" id="abi:Aboo_1380"/>
<evidence type="ECO:0000256" key="1">
    <source>
        <dbReference type="SAM" id="MobiDB-lite"/>
    </source>
</evidence>
<feature type="compositionally biased region" description="Basic and acidic residues" evidence="1">
    <location>
        <begin position="240"/>
        <end position="252"/>
    </location>
</feature>
<keyword evidence="2" id="KW-0472">Membrane</keyword>
<name>D3TAQ8_ACIB4</name>
<feature type="transmembrane region" description="Helical" evidence="2">
    <location>
        <begin position="80"/>
        <end position="98"/>
    </location>
</feature>
<proteinExistence type="predicted"/>
<keyword evidence="4" id="KW-1185">Reference proteome</keyword>
<evidence type="ECO:0000313" key="3">
    <source>
        <dbReference type="EMBL" id="ADD09187.1"/>
    </source>
</evidence>
<feature type="transmembrane region" description="Helical" evidence="2">
    <location>
        <begin position="15"/>
        <end position="40"/>
    </location>
</feature>
<accession>D3TAQ8</accession>
<protein>
    <submittedName>
        <fullName evidence="3">Uncharacterized protein</fullName>
    </submittedName>
</protein>
<feature type="transmembrane region" description="Helical" evidence="2">
    <location>
        <begin position="52"/>
        <end position="74"/>
    </location>
</feature>
<keyword evidence="2" id="KW-0812">Transmembrane</keyword>
<sequence length="307" mass="35383">MVIKMGKYPYSFSEAVIYSSVLLITLWWIPVLGPIIIGYITGRKSGGPLKGLFAMAVPIFLYLMLLQAIQAGLIHIPQNFNSYIHGTILTATAALPFANYFENTINMATNIGMHIENYLYYAPPSFFIMLSFAFIGGAVSRQIILEKGIYPERKEKVKEEPKEEEEIVSRKAPVPYNPYPEYAQQPNPQMYGLQNQPSPYMQPYNAYPSPQMQQGYYGQHTQTQAPQGYYMQSMQPQHKEDAMEGYQRDEPMPIHPSKPKRRRTKRKKIREFRDEGNSKFVVHPMDTKKEIAIKKKRINNEHSIAFL</sequence>
<reference evidence="3" key="1">
    <citation type="submission" date="2010-02" db="EMBL/GenBank/DDBJ databases">
        <title>Complete sequence of Aciduliprofundum boonei T469.</title>
        <authorList>
            <consortium name="US DOE Joint Genome Institute"/>
            <person name="Lucas S."/>
            <person name="Copeland A."/>
            <person name="Lapidus A."/>
            <person name="Cheng J.-F."/>
            <person name="Bruce D."/>
            <person name="Goodwin L."/>
            <person name="Pitluck S."/>
            <person name="Saunders E."/>
            <person name="Detter J.C."/>
            <person name="Han C."/>
            <person name="Tapia R."/>
            <person name="Land M."/>
            <person name="Hauser L."/>
            <person name="Kyrpides N."/>
            <person name="Mikhailova N."/>
            <person name="Flores G."/>
            <person name="Reysenbach A.-L."/>
            <person name="Woyke T."/>
        </authorList>
    </citation>
    <scope>NUCLEOTIDE SEQUENCE</scope>
    <source>
        <strain evidence="3">T469</strain>
    </source>
</reference>
<keyword evidence="2" id="KW-1133">Transmembrane helix</keyword>
<dbReference type="EMBL" id="CP001941">
    <property type="protein sequence ID" value="ADD09187.1"/>
    <property type="molecule type" value="Genomic_DNA"/>
</dbReference>
<evidence type="ECO:0000313" key="4">
    <source>
        <dbReference type="Proteomes" id="UP000001400"/>
    </source>
</evidence>
<evidence type="ECO:0000256" key="2">
    <source>
        <dbReference type="SAM" id="Phobius"/>
    </source>
</evidence>
<dbReference type="HOGENOM" id="CLU_896015_0_0_2"/>